<evidence type="ECO:0000313" key="3">
    <source>
        <dbReference type="EMBL" id="KAK8033465.1"/>
    </source>
</evidence>
<evidence type="ECO:0000256" key="1">
    <source>
        <dbReference type="SAM" id="MobiDB-lite"/>
    </source>
</evidence>
<keyword evidence="4" id="KW-1185">Reference proteome</keyword>
<dbReference type="EMBL" id="JAQQWI010000006">
    <property type="protein sequence ID" value="KAK8033465.1"/>
    <property type="molecule type" value="Genomic_DNA"/>
</dbReference>
<sequence>MSNTSGISRTNRNFNWETNDMGKTDEDTPYLEKKESILSTRFLDPLDEFLALPYHSPSRLQLPRLFYPLCSNHSISEHRSGNFMPLNQHAVWLDDTSQEGGRRDYSGVMTDGEFLRNLKLKRLGHEKLPDARIRRMHIPNPSHHTPGETGSKAFVMEFHLPYLAWRDQDTGSNHEDARRTKDGRPLRKLQDMSFLLRSAESDMDNGEATTVDYLYEAQSSCVITGYNNSYWTAISFSDTYFYPGANSNDAAVCGDIEDMLPYYDGDDDDEATDPLTIGNCAVPQTGLDPRHYFLLVLSSRLDKLKEEWDSILDEVSSRVSSYLSNPHITSPSAKLSLASTDGHARAVHESYKWVTAVMYLLEKLQVTLEKVIKAYIRFEKGGLVRFTDPESAKQMRHPIQEIQQSINELDMIHQNLSTLSQKARVFKEQIFYFGAPTLAAGLFQANIWGGGLTVVWFILVTMAITVLGSTIKKKRDGHTWSQILSSLTFGILPLRRGDNAGGSDPWSTSEASRTGTHKT</sequence>
<evidence type="ECO:0000256" key="2">
    <source>
        <dbReference type="SAM" id="Phobius"/>
    </source>
</evidence>
<accession>A0ABR1SGK9</accession>
<keyword evidence="2" id="KW-1133">Transmembrane helix</keyword>
<name>A0ABR1SGK9_9PEZI</name>
<keyword evidence="2" id="KW-0472">Membrane</keyword>
<organism evidence="3 4">
    <name type="scientific">Apiospora marii</name>
    <dbReference type="NCBI Taxonomy" id="335849"/>
    <lineage>
        <taxon>Eukaryota</taxon>
        <taxon>Fungi</taxon>
        <taxon>Dikarya</taxon>
        <taxon>Ascomycota</taxon>
        <taxon>Pezizomycotina</taxon>
        <taxon>Sordariomycetes</taxon>
        <taxon>Xylariomycetidae</taxon>
        <taxon>Amphisphaeriales</taxon>
        <taxon>Apiosporaceae</taxon>
        <taxon>Apiospora</taxon>
    </lineage>
</organism>
<gene>
    <name evidence="3" type="ORF">PG991_002863</name>
</gene>
<dbReference type="Proteomes" id="UP001396898">
    <property type="component" value="Unassembled WGS sequence"/>
</dbReference>
<feature type="compositionally biased region" description="Polar residues" evidence="1">
    <location>
        <begin position="505"/>
        <end position="519"/>
    </location>
</feature>
<keyword evidence="2" id="KW-0812">Transmembrane</keyword>
<feature type="compositionally biased region" description="Polar residues" evidence="1">
    <location>
        <begin position="1"/>
        <end position="18"/>
    </location>
</feature>
<feature type="region of interest" description="Disordered" evidence="1">
    <location>
        <begin position="1"/>
        <end position="27"/>
    </location>
</feature>
<comment type="caution">
    <text evidence="3">The sequence shown here is derived from an EMBL/GenBank/DDBJ whole genome shotgun (WGS) entry which is preliminary data.</text>
</comment>
<feature type="transmembrane region" description="Helical" evidence="2">
    <location>
        <begin position="454"/>
        <end position="471"/>
    </location>
</feature>
<evidence type="ECO:0000313" key="4">
    <source>
        <dbReference type="Proteomes" id="UP001396898"/>
    </source>
</evidence>
<reference evidence="3 4" key="1">
    <citation type="submission" date="2023-01" db="EMBL/GenBank/DDBJ databases">
        <title>Analysis of 21 Apiospora genomes using comparative genomics revels a genus with tremendous synthesis potential of carbohydrate active enzymes and secondary metabolites.</title>
        <authorList>
            <person name="Sorensen T."/>
        </authorList>
    </citation>
    <scope>NUCLEOTIDE SEQUENCE [LARGE SCALE GENOMIC DNA]</scope>
    <source>
        <strain evidence="3 4">CBS 20057</strain>
    </source>
</reference>
<feature type="region of interest" description="Disordered" evidence="1">
    <location>
        <begin position="499"/>
        <end position="519"/>
    </location>
</feature>
<proteinExistence type="predicted"/>
<protein>
    <submittedName>
        <fullName evidence="3">Uncharacterized protein</fullName>
    </submittedName>
</protein>